<accession>A0ABM5K2E1</accession>
<protein>
    <recommendedName>
        <fullName evidence="4">27 kDa hemolymph protein-like</fullName>
    </recommendedName>
</protein>
<organism evidence="2 3">
    <name type="scientific">Diabrotica virgifera virgifera</name>
    <name type="common">western corn rootworm</name>
    <dbReference type="NCBI Taxonomy" id="50390"/>
    <lineage>
        <taxon>Eukaryota</taxon>
        <taxon>Metazoa</taxon>
        <taxon>Ecdysozoa</taxon>
        <taxon>Arthropoda</taxon>
        <taxon>Hexapoda</taxon>
        <taxon>Insecta</taxon>
        <taxon>Pterygota</taxon>
        <taxon>Neoptera</taxon>
        <taxon>Endopterygota</taxon>
        <taxon>Coleoptera</taxon>
        <taxon>Polyphaga</taxon>
        <taxon>Cucujiformia</taxon>
        <taxon>Chrysomeloidea</taxon>
        <taxon>Chrysomelidae</taxon>
        <taxon>Galerucinae</taxon>
        <taxon>Diabroticina</taxon>
        <taxon>Diabroticites</taxon>
        <taxon>Diabrotica</taxon>
    </lineage>
</organism>
<dbReference type="RefSeq" id="XP_050504351.1">
    <property type="nucleotide sequence ID" value="XM_050648394.1"/>
</dbReference>
<reference evidence="2" key="1">
    <citation type="submission" date="2025-05" db="UniProtKB">
        <authorList>
            <consortium name="EnsemblMetazoa"/>
        </authorList>
    </citation>
    <scope>IDENTIFICATION</scope>
</reference>
<evidence type="ECO:0000256" key="1">
    <source>
        <dbReference type="SAM" id="Coils"/>
    </source>
</evidence>
<dbReference type="EnsemblMetazoa" id="XM_050648394.1">
    <property type="protein sequence ID" value="XP_050504351.1"/>
    <property type="gene ID" value="LOC114337290"/>
</dbReference>
<evidence type="ECO:0008006" key="4">
    <source>
        <dbReference type="Google" id="ProtNLM"/>
    </source>
</evidence>
<evidence type="ECO:0000313" key="2">
    <source>
        <dbReference type="EnsemblMetazoa" id="XP_050504351.1"/>
    </source>
</evidence>
<dbReference type="Proteomes" id="UP001652700">
    <property type="component" value="Unplaced"/>
</dbReference>
<name>A0ABM5K2E1_DIAVI</name>
<sequence>MPPPLPVPCRHSSGSDVLSFAGGAPSGLLELSFTVLVQGKSVQKEDKKEDSSEENVRELAEILNKKFNTTLLLDMIKMAEQTKAKCPDLEEKLDEVSEKIEKCVDDVELGSETFCSLINKNLVKCTKPAIDLIASCLPEESKDLPVMLEKMLAAVVKQACSSTVEEVLELMNPCALEKDFASYPACKEIKTVIDEHKNKLPSKSLICSTMPKVRNCAKAHIEGNCQNTITRQAALKFHDAIDAALKDDCDALNKA</sequence>
<evidence type="ECO:0000313" key="3">
    <source>
        <dbReference type="Proteomes" id="UP001652700"/>
    </source>
</evidence>
<proteinExistence type="predicted"/>
<dbReference type="GeneID" id="114337290"/>
<keyword evidence="3" id="KW-1185">Reference proteome</keyword>
<keyword evidence="1" id="KW-0175">Coiled coil</keyword>
<feature type="coiled-coil region" evidence="1">
    <location>
        <begin position="79"/>
        <end position="106"/>
    </location>
</feature>